<evidence type="ECO:0000313" key="1">
    <source>
        <dbReference type="EMBL" id="KAJ2978970.1"/>
    </source>
</evidence>
<accession>A0ACC1NJ54</accession>
<gene>
    <name evidence="1" type="ORF">NUW58_g7326</name>
</gene>
<organism evidence="1 2">
    <name type="scientific">Xylaria curta</name>
    <dbReference type="NCBI Taxonomy" id="42375"/>
    <lineage>
        <taxon>Eukaryota</taxon>
        <taxon>Fungi</taxon>
        <taxon>Dikarya</taxon>
        <taxon>Ascomycota</taxon>
        <taxon>Pezizomycotina</taxon>
        <taxon>Sordariomycetes</taxon>
        <taxon>Xylariomycetidae</taxon>
        <taxon>Xylariales</taxon>
        <taxon>Xylariaceae</taxon>
        <taxon>Xylaria</taxon>
    </lineage>
</organism>
<protein>
    <submittedName>
        <fullName evidence="1">Uncharacterized protein</fullName>
    </submittedName>
</protein>
<dbReference type="Proteomes" id="UP001143856">
    <property type="component" value="Unassembled WGS sequence"/>
</dbReference>
<keyword evidence="2" id="KW-1185">Reference proteome</keyword>
<comment type="caution">
    <text evidence="1">The sequence shown here is derived from an EMBL/GenBank/DDBJ whole genome shotgun (WGS) entry which is preliminary data.</text>
</comment>
<dbReference type="EMBL" id="JAPDGR010001873">
    <property type="protein sequence ID" value="KAJ2978970.1"/>
    <property type="molecule type" value="Genomic_DNA"/>
</dbReference>
<sequence length="555" mass="62764">MAEESKPSNRKGKEKEKAAKKLQTAVNGLSNEQVTQLLDLNPALATELANTSDDSPDAAAEALRRLNLQDIMTGLAASGKNVKDMGASNEPFEEGPIRVQTVDEIAKEPAPLIDGFEWATLDLLDDAQLKEVWELLNGHYVEDDEAMFRFNYSASILKWAMMPPGWKKEWHRGVRASQSKKLVAFIAAIPVELRIRDKTLHASEVNFLCIHKKLRSKRLAPVLIKEITRLCNLEGVFQAIYTGGIVLPKPVSTCRYYHRAINWQKLYDVGFSPLPHGSKPQFQIRKYAVPERTSTRGLREMQKKDIPAVQDLLTRYLAKYDMAATFDKHEVEHWLLHNKKDALEEQVVWTYVVEDDHKKITDFVSFYCLESSVINHPKHTNIKAAYLFYYATEVGLTDPPNREALKSRLNALVSDSLVYCKQYKFDVYNALSLMDNGLFLEDQKFGPGDGQLHYYLFNYRANPIAGGVDKRNRLDAESLSGIGCSSSSLAQGQMCTYMLLKWYCDDCGAWYTSDEIKTSDCDDFAENGECEERDVTTEESDAAGLCDECTQAREG</sequence>
<proteinExistence type="predicted"/>
<reference evidence="1" key="1">
    <citation type="submission" date="2022-10" db="EMBL/GenBank/DDBJ databases">
        <title>Genome Sequence of Xylaria curta.</title>
        <authorList>
            <person name="Buettner E."/>
        </authorList>
    </citation>
    <scope>NUCLEOTIDE SEQUENCE</scope>
    <source>
        <strain evidence="1">Babe10</strain>
    </source>
</reference>
<evidence type="ECO:0000313" key="2">
    <source>
        <dbReference type="Proteomes" id="UP001143856"/>
    </source>
</evidence>
<name>A0ACC1NJ54_9PEZI</name>